<dbReference type="Proteomes" id="UP000824229">
    <property type="component" value="Unassembled WGS sequence"/>
</dbReference>
<dbReference type="Pfam" id="PF00005">
    <property type="entry name" value="ABC_tran"/>
    <property type="match status" value="1"/>
</dbReference>
<evidence type="ECO:0000256" key="5">
    <source>
        <dbReference type="ARBA" id="ARBA00022967"/>
    </source>
</evidence>
<evidence type="ECO:0000256" key="3">
    <source>
        <dbReference type="ARBA" id="ARBA00022741"/>
    </source>
</evidence>
<dbReference type="EMBL" id="JAHLFQ010000193">
    <property type="protein sequence ID" value="MBU3804729.1"/>
    <property type="molecule type" value="Genomic_DNA"/>
</dbReference>
<reference evidence="8" key="1">
    <citation type="journal article" date="2021" name="PeerJ">
        <title>Extensive microbial diversity within the chicken gut microbiome revealed by metagenomics and culture.</title>
        <authorList>
            <person name="Gilroy R."/>
            <person name="Ravi A."/>
            <person name="Getino M."/>
            <person name="Pursley I."/>
            <person name="Horton D.L."/>
            <person name="Alikhan N.F."/>
            <person name="Baker D."/>
            <person name="Gharbi K."/>
            <person name="Hall N."/>
            <person name="Watson M."/>
            <person name="Adriaenssens E.M."/>
            <person name="Foster-Nyarko E."/>
            <person name="Jarju S."/>
            <person name="Secka A."/>
            <person name="Antonio M."/>
            <person name="Oren A."/>
            <person name="Chaudhuri R.R."/>
            <person name="La Ragione R."/>
            <person name="Hildebrand F."/>
            <person name="Pallen M.J."/>
        </authorList>
    </citation>
    <scope>NUCLEOTIDE SEQUENCE</scope>
    <source>
        <strain evidence="8">B5-657</strain>
    </source>
</reference>
<dbReference type="GO" id="GO:0008643">
    <property type="term" value="P:carbohydrate transport"/>
    <property type="evidence" value="ECO:0007669"/>
    <property type="project" value="InterPro"/>
</dbReference>
<dbReference type="PANTHER" id="PTHR43875:SF15">
    <property type="entry name" value="TREHALOSE IMPORT ATP-BINDING PROTEIN SUGC"/>
    <property type="match status" value="1"/>
</dbReference>
<dbReference type="GO" id="GO:0005524">
    <property type="term" value="F:ATP binding"/>
    <property type="evidence" value="ECO:0007669"/>
    <property type="project" value="UniProtKB-KW"/>
</dbReference>
<evidence type="ECO:0000256" key="1">
    <source>
        <dbReference type="ARBA" id="ARBA00022448"/>
    </source>
</evidence>
<protein>
    <submittedName>
        <fullName evidence="8">ABC transporter ATP-binding protein</fullName>
    </submittedName>
</protein>
<dbReference type="InterPro" id="IPR027417">
    <property type="entry name" value="P-loop_NTPase"/>
</dbReference>
<dbReference type="AlphaFoldDB" id="A0A9E2KC19"/>
<dbReference type="PANTHER" id="PTHR43875">
    <property type="entry name" value="MALTODEXTRIN IMPORT ATP-BINDING PROTEIN MSMX"/>
    <property type="match status" value="1"/>
</dbReference>
<reference evidence="8" key="2">
    <citation type="submission" date="2021-04" db="EMBL/GenBank/DDBJ databases">
        <authorList>
            <person name="Gilroy R."/>
        </authorList>
    </citation>
    <scope>NUCLEOTIDE SEQUENCE</scope>
    <source>
        <strain evidence="8">B5-657</strain>
    </source>
</reference>
<dbReference type="Pfam" id="PF08402">
    <property type="entry name" value="TOBE_2"/>
    <property type="match status" value="1"/>
</dbReference>
<dbReference type="Gene3D" id="2.40.50.140">
    <property type="entry name" value="Nucleic acid-binding proteins"/>
    <property type="match status" value="1"/>
</dbReference>
<dbReference type="PROSITE" id="PS00211">
    <property type="entry name" value="ABC_TRANSPORTER_1"/>
    <property type="match status" value="1"/>
</dbReference>
<comment type="caution">
    <text evidence="8">The sequence shown here is derived from an EMBL/GenBank/DDBJ whole genome shotgun (WGS) entry which is preliminary data.</text>
</comment>
<keyword evidence="2" id="KW-1003">Cell membrane</keyword>
<dbReference type="InterPro" id="IPR013611">
    <property type="entry name" value="Transp-assoc_OB_typ2"/>
</dbReference>
<evidence type="ECO:0000256" key="2">
    <source>
        <dbReference type="ARBA" id="ARBA00022475"/>
    </source>
</evidence>
<dbReference type="InterPro" id="IPR047641">
    <property type="entry name" value="ABC_transpr_MalK/UgpC-like"/>
</dbReference>
<dbReference type="GO" id="GO:0140359">
    <property type="term" value="F:ABC-type transporter activity"/>
    <property type="evidence" value="ECO:0007669"/>
    <property type="project" value="InterPro"/>
</dbReference>
<evidence type="ECO:0000313" key="8">
    <source>
        <dbReference type="EMBL" id="MBU3804729.1"/>
    </source>
</evidence>
<dbReference type="Gene3D" id="2.40.50.100">
    <property type="match status" value="1"/>
</dbReference>
<gene>
    <name evidence="8" type="ORF">H9872_08225</name>
</gene>
<keyword evidence="6" id="KW-0472">Membrane</keyword>
<keyword evidence="1" id="KW-0813">Transport</keyword>
<dbReference type="InterPro" id="IPR008995">
    <property type="entry name" value="Mo/tungstate-bd_C_term_dom"/>
</dbReference>
<dbReference type="InterPro" id="IPR003439">
    <property type="entry name" value="ABC_transporter-like_ATP-bd"/>
</dbReference>
<keyword evidence="3" id="KW-0547">Nucleotide-binding</keyword>
<dbReference type="GO" id="GO:0055052">
    <property type="term" value="C:ATP-binding cassette (ABC) transporter complex, substrate-binding subunit-containing"/>
    <property type="evidence" value="ECO:0007669"/>
    <property type="project" value="TreeGrafter"/>
</dbReference>
<organism evidence="8 9">
    <name type="scientific">Candidatus Cellulosilyticum pullistercoris</name>
    <dbReference type="NCBI Taxonomy" id="2838521"/>
    <lineage>
        <taxon>Bacteria</taxon>
        <taxon>Bacillati</taxon>
        <taxon>Bacillota</taxon>
        <taxon>Clostridia</taxon>
        <taxon>Lachnospirales</taxon>
        <taxon>Cellulosilyticaceae</taxon>
        <taxon>Cellulosilyticum</taxon>
    </lineage>
</organism>
<evidence type="ECO:0000259" key="7">
    <source>
        <dbReference type="PROSITE" id="PS50893"/>
    </source>
</evidence>
<evidence type="ECO:0000313" key="9">
    <source>
        <dbReference type="Proteomes" id="UP000824229"/>
    </source>
</evidence>
<dbReference type="FunFam" id="3.40.50.300:FF:000042">
    <property type="entry name" value="Maltose/maltodextrin ABC transporter, ATP-binding protein"/>
    <property type="match status" value="1"/>
</dbReference>
<keyword evidence="5" id="KW-1278">Translocase</keyword>
<name>A0A9E2KC19_9FIRM</name>
<sequence>MGTIEFKQVSKKYKENAGYALKDFTLQVKEGELVVIVGSSGSGKSTLLELICGFEALTSGDILIDGQSIQDQLPKDRNVSMVFQNYALLPHLTVYENIAFGMRIRKESKQQIDEKVRWAAALLELEPYLKVKPKKLSGGQRQRVALARAMVRKPKLFLMDEPLSSLDAKLRDNMSTQIKALHEKLHATMLYVTHDQIEAMTMADRLVILDQGKIQQIGSPLEIYHQPKNLFVAQFIGRPSINLFECRRTEFGILLDEAIEPRVNENLLEKNQDYKLGIRSEHIEIDAEKETHLVALLEKVEYLGSETLLHLKYKNCKFVAKNYNDKIFKVGDAIKVHFNLTKAHYFDNQQERVSGGK</sequence>
<evidence type="ECO:0000256" key="4">
    <source>
        <dbReference type="ARBA" id="ARBA00022840"/>
    </source>
</evidence>
<evidence type="ECO:0000256" key="6">
    <source>
        <dbReference type="ARBA" id="ARBA00023136"/>
    </source>
</evidence>
<dbReference type="InterPro" id="IPR003593">
    <property type="entry name" value="AAA+_ATPase"/>
</dbReference>
<dbReference type="GO" id="GO:0016887">
    <property type="term" value="F:ATP hydrolysis activity"/>
    <property type="evidence" value="ECO:0007669"/>
    <property type="project" value="InterPro"/>
</dbReference>
<feature type="domain" description="ABC transporter" evidence="7">
    <location>
        <begin position="4"/>
        <end position="236"/>
    </location>
</feature>
<proteinExistence type="predicted"/>
<dbReference type="SUPFAM" id="SSF50331">
    <property type="entry name" value="MOP-like"/>
    <property type="match status" value="1"/>
</dbReference>
<dbReference type="InterPro" id="IPR015855">
    <property type="entry name" value="ABC_transpr_MalK-like"/>
</dbReference>
<dbReference type="Gene3D" id="3.40.50.300">
    <property type="entry name" value="P-loop containing nucleotide triphosphate hydrolases"/>
    <property type="match status" value="1"/>
</dbReference>
<dbReference type="SMART" id="SM00382">
    <property type="entry name" value="AAA"/>
    <property type="match status" value="1"/>
</dbReference>
<dbReference type="SUPFAM" id="SSF52540">
    <property type="entry name" value="P-loop containing nucleoside triphosphate hydrolases"/>
    <property type="match status" value="1"/>
</dbReference>
<dbReference type="PROSITE" id="PS50893">
    <property type="entry name" value="ABC_TRANSPORTER_2"/>
    <property type="match status" value="1"/>
</dbReference>
<accession>A0A9E2KC19</accession>
<dbReference type="CDD" id="cd03301">
    <property type="entry name" value="ABC_MalK_N"/>
    <property type="match status" value="1"/>
</dbReference>
<dbReference type="InterPro" id="IPR012340">
    <property type="entry name" value="NA-bd_OB-fold"/>
</dbReference>
<dbReference type="InterPro" id="IPR017871">
    <property type="entry name" value="ABC_transporter-like_CS"/>
</dbReference>
<keyword evidence="4 8" id="KW-0067">ATP-binding</keyword>